<dbReference type="Pfam" id="PF00176">
    <property type="entry name" value="SNF2-rel_dom"/>
    <property type="match status" value="1"/>
</dbReference>
<evidence type="ECO:0000259" key="15">
    <source>
        <dbReference type="PROSITE" id="PS51194"/>
    </source>
</evidence>
<dbReference type="Gene3D" id="3.40.50.10810">
    <property type="entry name" value="Tandem AAA-ATPase domain"/>
    <property type="match status" value="1"/>
</dbReference>
<evidence type="ECO:0000259" key="13">
    <source>
        <dbReference type="PROSITE" id="PS50089"/>
    </source>
</evidence>
<keyword evidence="4" id="KW-0547">Nucleotide-binding</keyword>
<dbReference type="GO" id="GO:0006281">
    <property type="term" value="P:DNA repair"/>
    <property type="evidence" value="ECO:0007669"/>
    <property type="project" value="TreeGrafter"/>
</dbReference>
<dbReference type="STRING" id="578458.D8QC03"/>
<comment type="subcellular location">
    <subcellularLocation>
        <location evidence="1">Nucleus</location>
    </subcellularLocation>
</comment>
<feature type="domain" description="Helicase C-terminal" evidence="15">
    <location>
        <begin position="795"/>
        <end position="939"/>
    </location>
</feature>
<feature type="region of interest" description="Disordered" evidence="12">
    <location>
        <begin position="57"/>
        <end position="104"/>
    </location>
</feature>
<dbReference type="InterPro" id="IPR027417">
    <property type="entry name" value="P-loop_NTPase"/>
</dbReference>
<evidence type="ECO:0000313" key="16">
    <source>
        <dbReference type="EMBL" id="EFI94844.1"/>
    </source>
</evidence>
<keyword evidence="3" id="KW-0479">Metal-binding</keyword>
<dbReference type="Pfam" id="PF08797">
    <property type="entry name" value="HIRAN"/>
    <property type="match status" value="1"/>
</dbReference>
<dbReference type="GO" id="GO:0004386">
    <property type="term" value="F:helicase activity"/>
    <property type="evidence" value="ECO:0007669"/>
    <property type="project" value="UniProtKB-KW"/>
</dbReference>
<evidence type="ECO:0000256" key="1">
    <source>
        <dbReference type="ARBA" id="ARBA00004123"/>
    </source>
</evidence>
<dbReference type="SMART" id="SM00910">
    <property type="entry name" value="HIRAN"/>
    <property type="match status" value="1"/>
</dbReference>
<protein>
    <submittedName>
        <fullName evidence="16">Uncharacterized protein</fullName>
    </submittedName>
</protein>
<dbReference type="HOGENOM" id="CLU_000315_2_5_1"/>
<keyword evidence="6" id="KW-0378">Hydrolase</keyword>
<keyword evidence="7" id="KW-0347">Helicase</keyword>
<dbReference type="PROSITE" id="PS51194">
    <property type="entry name" value="HELICASE_CTER"/>
    <property type="match status" value="1"/>
</dbReference>
<dbReference type="Proteomes" id="UP000007431">
    <property type="component" value="Unassembled WGS sequence"/>
</dbReference>
<dbReference type="GO" id="GO:0016818">
    <property type="term" value="F:hydrolase activity, acting on acid anhydrides, in phosphorus-containing anhydrides"/>
    <property type="evidence" value="ECO:0007669"/>
    <property type="project" value="InterPro"/>
</dbReference>
<dbReference type="eggNOG" id="KOG1001">
    <property type="taxonomic scope" value="Eukaryota"/>
</dbReference>
<dbReference type="SUPFAM" id="SSF52540">
    <property type="entry name" value="P-loop containing nucleoside triphosphate hydrolases"/>
    <property type="match status" value="2"/>
</dbReference>
<dbReference type="SUPFAM" id="SSF57850">
    <property type="entry name" value="RING/U-box"/>
    <property type="match status" value="1"/>
</dbReference>
<evidence type="ECO:0000259" key="14">
    <source>
        <dbReference type="PROSITE" id="PS51192"/>
    </source>
</evidence>
<evidence type="ECO:0000256" key="6">
    <source>
        <dbReference type="ARBA" id="ARBA00022801"/>
    </source>
</evidence>
<dbReference type="Gene3D" id="3.30.70.2330">
    <property type="match status" value="1"/>
</dbReference>
<dbReference type="InParanoid" id="D8QC03"/>
<feature type="domain" description="Helicase ATP-binding" evidence="14">
    <location>
        <begin position="367"/>
        <end position="535"/>
    </location>
</feature>
<dbReference type="InterPro" id="IPR014905">
    <property type="entry name" value="HIRAN"/>
</dbReference>
<dbReference type="GO" id="GO:0005634">
    <property type="term" value="C:nucleus"/>
    <property type="evidence" value="ECO:0007669"/>
    <property type="project" value="UniProtKB-SubCell"/>
</dbReference>
<dbReference type="OMA" id="ETTVWRL"/>
<evidence type="ECO:0000256" key="3">
    <source>
        <dbReference type="ARBA" id="ARBA00022723"/>
    </source>
</evidence>
<gene>
    <name evidence="16" type="ORF">SCHCODRAFT_58967</name>
</gene>
<reference evidence="16 17" key="1">
    <citation type="journal article" date="2010" name="Nat. Biotechnol.">
        <title>Genome sequence of the model mushroom Schizophyllum commune.</title>
        <authorList>
            <person name="Ohm R.A."/>
            <person name="de Jong J.F."/>
            <person name="Lugones L.G."/>
            <person name="Aerts A."/>
            <person name="Kothe E."/>
            <person name="Stajich J.E."/>
            <person name="de Vries R.P."/>
            <person name="Record E."/>
            <person name="Levasseur A."/>
            <person name="Baker S.E."/>
            <person name="Bartholomew K.A."/>
            <person name="Coutinho P.M."/>
            <person name="Erdmann S."/>
            <person name="Fowler T.J."/>
            <person name="Gathman A.C."/>
            <person name="Lombard V."/>
            <person name="Henrissat B."/>
            <person name="Knabe N."/>
            <person name="Kuees U."/>
            <person name="Lilly W.W."/>
            <person name="Lindquist E."/>
            <person name="Lucas S."/>
            <person name="Magnuson J.K."/>
            <person name="Piumi F."/>
            <person name="Raudaskoski M."/>
            <person name="Salamov A."/>
            <person name="Schmutz J."/>
            <person name="Schwarze F.W.M.R."/>
            <person name="vanKuyk P.A."/>
            <person name="Horton J.S."/>
            <person name="Grigoriev I.V."/>
            <person name="Woesten H.A.B."/>
        </authorList>
    </citation>
    <scope>NUCLEOTIDE SEQUENCE [LARGE SCALE GENOMIC DNA]</scope>
    <source>
        <strain evidence="17">H4-8 / FGSC 9210</strain>
    </source>
</reference>
<dbReference type="InterPro" id="IPR050628">
    <property type="entry name" value="SNF2_RAD54_helicase_TF"/>
</dbReference>
<dbReference type="InterPro" id="IPR001841">
    <property type="entry name" value="Znf_RING"/>
</dbReference>
<dbReference type="Pfam" id="PF00097">
    <property type="entry name" value="zf-C3HC4"/>
    <property type="match status" value="1"/>
</dbReference>
<evidence type="ECO:0000256" key="8">
    <source>
        <dbReference type="ARBA" id="ARBA00022833"/>
    </source>
</evidence>
<dbReference type="InterPro" id="IPR018957">
    <property type="entry name" value="Znf_C3HC4_RING-type"/>
</dbReference>
<dbReference type="EMBL" id="GL377309">
    <property type="protein sequence ID" value="EFI94844.1"/>
    <property type="molecule type" value="Genomic_DNA"/>
</dbReference>
<dbReference type="GO" id="GO:0005524">
    <property type="term" value="F:ATP binding"/>
    <property type="evidence" value="ECO:0007669"/>
    <property type="project" value="UniProtKB-KW"/>
</dbReference>
<dbReference type="SMART" id="SM00184">
    <property type="entry name" value="RING"/>
    <property type="match status" value="1"/>
</dbReference>
<dbReference type="InterPro" id="IPR000330">
    <property type="entry name" value="SNF2_N"/>
</dbReference>
<dbReference type="SMART" id="SM00487">
    <property type="entry name" value="DEXDc"/>
    <property type="match status" value="1"/>
</dbReference>
<dbReference type="PROSITE" id="PS50089">
    <property type="entry name" value="ZF_RING_2"/>
    <property type="match status" value="1"/>
</dbReference>
<evidence type="ECO:0000256" key="9">
    <source>
        <dbReference type="ARBA" id="ARBA00022840"/>
    </source>
</evidence>
<accession>D8QC03</accession>
<evidence type="ECO:0000256" key="12">
    <source>
        <dbReference type="SAM" id="MobiDB-lite"/>
    </source>
</evidence>
<dbReference type="PANTHER" id="PTHR45626">
    <property type="entry name" value="TRANSCRIPTION TERMINATION FACTOR 2-RELATED"/>
    <property type="match status" value="1"/>
</dbReference>
<dbReference type="AlphaFoldDB" id="D8QC03"/>
<evidence type="ECO:0000313" key="17">
    <source>
        <dbReference type="Proteomes" id="UP000007431"/>
    </source>
</evidence>
<dbReference type="Gene3D" id="3.40.50.300">
    <property type="entry name" value="P-loop containing nucleotide triphosphate hydrolases"/>
    <property type="match status" value="1"/>
</dbReference>
<evidence type="ECO:0000256" key="11">
    <source>
        <dbReference type="PROSITE-ProRule" id="PRU00175"/>
    </source>
</evidence>
<proteinExistence type="inferred from homology"/>
<sequence>MALLPELTYAPPRGCVTPVILAQLSNVNLETIEGFKDLQAHDRHKIREAVRLRRIDPADVPPSARVAAAPPPASQTTRKRKAPEPTPQSSTSQASFSTPGPSRLSQAIEDEATEDNTEEAADELYCTLSTGVVGIQYYTGLVGAGEEVQLIREPNNRYDRNAIRVSNIAGSQVGHIPKNVAARLAPLLDRGEITVEGVMKQGNCTCPRVVSEIRIYGRSDRRRELEPKLIWATPGQRGFEQLRNPTASSYGGGGGGYGGGMPLPPIPTYTGAASGLEKVDDESRRNSVLDTLCSVDDVLKLPEHPDPPGVAKGDLVVELLKHQKQALQWAIEHEYPKLPASEKDPPVQFWQYKQMAGRVMATKTPQSTAPTLGKGALCADAMGLGKTLTMIALILATKADKPSGCIKGTLIVAPLSIISNWEKQLEDHCAPGALKSCTYYGATRGMSAEELKKYDVVITTYQVISGEWADRAGTGQPARKKKKGVAGGSLFDVKWKRIVLDEGHSIRNPRAKMTQACCALEADRRWVLTGTPIPNLSLTAPSQDLGSLLSFLRICKPLDEEDFFKRLLLRPLKAGDPSGAEILRVSRSMSASFLQSLTRDSEGTSLVPLPPVDVTVVPVALDPETRASSLMSTVDILADVHAENIRRGRGINTASVLSMLTRMRQLALHPALIPPDYLEQLKAGQEQGGAAPVKVISPADRARLQAILARHIEDCEECPICFTIPNDPRITSCAHMFCLPCITEVIARDPKCPMDRRPLTLGDLIEPAPPMDLTQAPVSEFEEDRTGIRAGSSAKIDQLVKLLQLNPPADKSLVFSQFTSFLDKVSCQRWMRCIPYVRFDGQMSGKRREEAIRRFSVPIKPTDTAASNWLPGGVNPKVMLISLKAGALGLNLTVANNVYLWWQEGIESQAIDRVNRIGQTKPVHVYQMIAEDTVESKVR</sequence>
<evidence type="ECO:0000256" key="2">
    <source>
        <dbReference type="ARBA" id="ARBA00007025"/>
    </source>
</evidence>
<comment type="similarity">
    <text evidence="2">Belongs to the SNF2/RAD54 helicase family.</text>
</comment>
<dbReference type="GO" id="GO:0003676">
    <property type="term" value="F:nucleic acid binding"/>
    <property type="evidence" value="ECO:0007669"/>
    <property type="project" value="InterPro"/>
</dbReference>
<keyword evidence="5 11" id="KW-0863">Zinc-finger</keyword>
<evidence type="ECO:0000256" key="5">
    <source>
        <dbReference type="ARBA" id="ARBA00022771"/>
    </source>
</evidence>
<keyword evidence="17" id="KW-1185">Reference proteome</keyword>
<evidence type="ECO:0000256" key="7">
    <source>
        <dbReference type="ARBA" id="ARBA00022806"/>
    </source>
</evidence>
<dbReference type="InterPro" id="IPR038718">
    <property type="entry name" value="SNF2-like_sf"/>
</dbReference>
<evidence type="ECO:0000256" key="10">
    <source>
        <dbReference type="ARBA" id="ARBA00023242"/>
    </source>
</evidence>
<dbReference type="CDD" id="cd18793">
    <property type="entry name" value="SF2_C_SNF"/>
    <property type="match status" value="1"/>
</dbReference>
<keyword evidence="10" id="KW-0539">Nucleus</keyword>
<dbReference type="InterPro" id="IPR013083">
    <property type="entry name" value="Znf_RING/FYVE/PHD"/>
</dbReference>
<keyword evidence="8" id="KW-0862">Zinc</keyword>
<feature type="compositionally biased region" description="Polar residues" evidence="12">
    <location>
        <begin position="87"/>
        <end position="104"/>
    </location>
</feature>
<dbReference type="Gene3D" id="3.30.40.10">
    <property type="entry name" value="Zinc/RING finger domain, C3HC4 (zinc finger)"/>
    <property type="match status" value="1"/>
</dbReference>
<evidence type="ECO:0000256" key="4">
    <source>
        <dbReference type="ARBA" id="ARBA00022741"/>
    </source>
</evidence>
<name>D8QC03_SCHCM</name>
<keyword evidence="9" id="KW-0067">ATP-binding</keyword>
<dbReference type="GO" id="GO:0008094">
    <property type="term" value="F:ATP-dependent activity, acting on DNA"/>
    <property type="evidence" value="ECO:0007669"/>
    <property type="project" value="TreeGrafter"/>
</dbReference>
<dbReference type="InterPro" id="IPR001650">
    <property type="entry name" value="Helicase_C-like"/>
</dbReference>
<feature type="domain" description="RING-type" evidence="13">
    <location>
        <begin position="718"/>
        <end position="756"/>
    </location>
</feature>
<organism evidence="17">
    <name type="scientific">Schizophyllum commune (strain H4-8 / FGSC 9210)</name>
    <name type="common">Split gill fungus</name>
    <dbReference type="NCBI Taxonomy" id="578458"/>
    <lineage>
        <taxon>Eukaryota</taxon>
        <taxon>Fungi</taxon>
        <taxon>Dikarya</taxon>
        <taxon>Basidiomycota</taxon>
        <taxon>Agaricomycotina</taxon>
        <taxon>Agaricomycetes</taxon>
        <taxon>Agaricomycetidae</taxon>
        <taxon>Agaricales</taxon>
        <taxon>Schizophyllaceae</taxon>
        <taxon>Schizophyllum</taxon>
    </lineage>
</organism>
<dbReference type="PROSITE" id="PS00518">
    <property type="entry name" value="ZF_RING_1"/>
    <property type="match status" value="1"/>
</dbReference>
<dbReference type="VEuPathDB" id="FungiDB:SCHCODRAFT_02585708"/>
<dbReference type="InterPro" id="IPR049730">
    <property type="entry name" value="SNF2/RAD54-like_C"/>
</dbReference>
<dbReference type="Pfam" id="PF00271">
    <property type="entry name" value="Helicase_C"/>
    <property type="match status" value="1"/>
</dbReference>
<dbReference type="GO" id="GO:0008270">
    <property type="term" value="F:zinc ion binding"/>
    <property type="evidence" value="ECO:0007669"/>
    <property type="project" value="UniProtKB-KW"/>
</dbReference>
<dbReference type="PROSITE" id="PS51192">
    <property type="entry name" value="HELICASE_ATP_BIND_1"/>
    <property type="match status" value="1"/>
</dbReference>
<dbReference type="SMART" id="SM00490">
    <property type="entry name" value="HELICc"/>
    <property type="match status" value="1"/>
</dbReference>
<dbReference type="PANTHER" id="PTHR45626:SF17">
    <property type="entry name" value="HELICASE-LIKE TRANSCRIPTION FACTOR"/>
    <property type="match status" value="1"/>
</dbReference>
<dbReference type="InterPro" id="IPR014001">
    <property type="entry name" value="Helicase_ATP-bd"/>
</dbReference>
<dbReference type="InterPro" id="IPR017907">
    <property type="entry name" value="Znf_RING_CS"/>
</dbReference>